<sequence length="758" mass="86626">MSKSSAPDTKQIQYDRQLRLWGDHGQNALESARVCLIGANTLGTEILKALVLPGLGSFTIIDHQLVTLADCGSNFFVHPSKIDKSRARITCEFLTQLNPDVRGTYIDKPSIDDLLKQNTFNFSQFNIVITANLPMQTLSILANHLWTLKIPLIIARTYGFIGTIRLQVFEHYIIEAHPDDTIPDLRLDRPLITFLNYCNSFNFDCLTREEHLHLPSLVILFKTLQQWQKQFNRDDSPCTRIEKDEFKKLLEKFSHHSAYDIHDHNKSLENFDEAKRTIPSRLIKTNLSSTIKELFQDQSCLELTSQTDIFWFIIHALKLFTENEGQGLLPVRGEVPDMITNTNSYVKLVEIYQEQAKKDCEIVHNYLCDLLKKYNRLSNHNLNLHHLVQIYCKNASFLKVLRTTAIKNEDDLIDKTESDLSWYIGLHLCDIFYEKFHRYPGECLLDEKQFDIDLDDLKQISKQQSSKHIMSNNKQDILEELCRYGASELHSIAAFIGGCCAQEIIKLITHQYVPIDNTLIYNGIQQSTILLLCCLTLKFVNLLSIREPDNRQHNQTNADPIVIEVNWTAHDYNLHTIPSLQLVTNPLVSRQFSPVSKEIFANLKQLNAEYARYAVWFPYPKLAVAELDPPSGLLQCGNVGENYPLHLSCERNGGVISQIDFASYGTATGACGQMKQGSCHAENSSSIVQRICIGQKSCTIIAINDIFGDPCYGTLKRLLVQMECNPPQNNTYWNFTYMDPMLEDFLDATAGHSRIISF</sequence>
<organism evidence="2 3">
    <name type="scientific">Adineta steineri</name>
    <dbReference type="NCBI Taxonomy" id="433720"/>
    <lineage>
        <taxon>Eukaryota</taxon>
        <taxon>Metazoa</taxon>
        <taxon>Spiralia</taxon>
        <taxon>Gnathifera</taxon>
        <taxon>Rotifera</taxon>
        <taxon>Eurotatoria</taxon>
        <taxon>Bdelloidea</taxon>
        <taxon>Adinetida</taxon>
        <taxon>Adinetidae</taxon>
        <taxon>Adineta</taxon>
    </lineage>
</organism>
<dbReference type="InterPro" id="IPR000594">
    <property type="entry name" value="ThiF_NAD_FAD-bd"/>
</dbReference>
<dbReference type="Gene3D" id="3.40.50.720">
    <property type="entry name" value="NAD(P)-binding Rossmann-like Domain"/>
    <property type="match status" value="2"/>
</dbReference>
<dbReference type="GO" id="GO:0030246">
    <property type="term" value="F:carbohydrate binding"/>
    <property type="evidence" value="ECO:0007669"/>
    <property type="project" value="InterPro"/>
</dbReference>
<feature type="non-terminal residue" evidence="2">
    <location>
        <position position="1"/>
    </location>
</feature>
<dbReference type="InterPro" id="IPR035985">
    <property type="entry name" value="Ubiquitin-activating_enz"/>
</dbReference>
<reference evidence="2" key="1">
    <citation type="submission" date="2021-02" db="EMBL/GenBank/DDBJ databases">
        <authorList>
            <person name="Nowell W R."/>
        </authorList>
    </citation>
    <scope>NUCLEOTIDE SEQUENCE</scope>
</reference>
<dbReference type="GO" id="GO:0045116">
    <property type="term" value="P:protein neddylation"/>
    <property type="evidence" value="ECO:0007669"/>
    <property type="project" value="TreeGrafter"/>
</dbReference>
<dbReference type="GO" id="GO:0019781">
    <property type="term" value="F:NEDD8 activating enzyme activity"/>
    <property type="evidence" value="ECO:0007669"/>
    <property type="project" value="TreeGrafter"/>
</dbReference>
<dbReference type="SUPFAM" id="SSF69572">
    <property type="entry name" value="Activating enzymes of the ubiquitin-like proteins"/>
    <property type="match status" value="1"/>
</dbReference>
<dbReference type="CDD" id="cd22842">
    <property type="entry name" value="Gal_Rha_Lectin_BGal"/>
    <property type="match status" value="1"/>
</dbReference>
<dbReference type="GO" id="GO:0005737">
    <property type="term" value="C:cytoplasm"/>
    <property type="evidence" value="ECO:0007669"/>
    <property type="project" value="TreeGrafter"/>
</dbReference>
<evidence type="ECO:0000259" key="1">
    <source>
        <dbReference type="PROSITE" id="PS50228"/>
    </source>
</evidence>
<dbReference type="Pfam" id="PF00899">
    <property type="entry name" value="ThiF"/>
    <property type="match status" value="1"/>
</dbReference>
<dbReference type="InterPro" id="IPR000922">
    <property type="entry name" value="Lectin_gal-bd_dom"/>
</dbReference>
<name>A0A819KIK8_9BILA</name>
<evidence type="ECO:0000313" key="2">
    <source>
        <dbReference type="EMBL" id="CAF3950104.1"/>
    </source>
</evidence>
<accession>A0A819KIK8</accession>
<evidence type="ECO:0000313" key="3">
    <source>
        <dbReference type="Proteomes" id="UP000663868"/>
    </source>
</evidence>
<proteinExistence type="predicted"/>
<dbReference type="EMBL" id="CAJOBB010002227">
    <property type="protein sequence ID" value="CAF3950104.1"/>
    <property type="molecule type" value="Genomic_DNA"/>
</dbReference>
<dbReference type="Gene3D" id="2.60.120.740">
    <property type="match status" value="1"/>
</dbReference>
<feature type="domain" description="SUEL-type lectin" evidence="1">
    <location>
        <begin position="639"/>
        <end position="725"/>
    </location>
</feature>
<dbReference type="Proteomes" id="UP000663868">
    <property type="component" value="Unassembled WGS sequence"/>
</dbReference>
<gene>
    <name evidence="2" type="ORF">KXQ929_LOCUS25556</name>
</gene>
<dbReference type="AlphaFoldDB" id="A0A819KIK8"/>
<protein>
    <recommendedName>
        <fullName evidence="1">SUEL-type lectin domain-containing protein</fullName>
    </recommendedName>
</protein>
<dbReference type="PROSITE" id="PS50228">
    <property type="entry name" value="SUEL_LECTIN"/>
    <property type="match status" value="1"/>
</dbReference>
<dbReference type="InterPro" id="IPR045886">
    <property type="entry name" value="ThiF/MoeB/HesA"/>
</dbReference>
<dbReference type="InterPro" id="IPR043159">
    <property type="entry name" value="Lectin_gal-bd_sf"/>
</dbReference>
<comment type="caution">
    <text evidence="2">The sequence shown here is derived from an EMBL/GenBank/DDBJ whole genome shotgun (WGS) entry which is preliminary data.</text>
</comment>
<dbReference type="PANTHER" id="PTHR10953">
    <property type="entry name" value="UBIQUITIN-ACTIVATING ENZYME E1"/>
    <property type="match status" value="1"/>
</dbReference>
<dbReference type="Pfam" id="PF02140">
    <property type="entry name" value="SUEL_Lectin"/>
    <property type="match status" value="1"/>
</dbReference>
<dbReference type="PANTHER" id="PTHR10953:SF29">
    <property type="entry name" value="NEDD8-ACTIVATING ENZYME E1 REGULATORY SUBUNIT"/>
    <property type="match status" value="1"/>
</dbReference>